<gene>
    <name evidence="16" type="ORF">BKM07_02925</name>
</gene>
<dbReference type="PRINTS" id="PR00344">
    <property type="entry name" value="BCTRLSENSOR"/>
</dbReference>
<dbReference type="InterPro" id="IPR036890">
    <property type="entry name" value="HATPase_C_sf"/>
</dbReference>
<feature type="domain" description="Histidine kinase" evidence="14">
    <location>
        <begin position="238"/>
        <end position="457"/>
    </location>
</feature>
<keyword evidence="8 16" id="KW-0418">Kinase</keyword>
<evidence type="ECO:0000256" key="6">
    <source>
        <dbReference type="ARBA" id="ARBA00022692"/>
    </source>
</evidence>
<evidence type="ECO:0000256" key="11">
    <source>
        <dbReference type="ARBA" id="ARBA00023012"/>
    </source>
</evidence>
<feature type="transmembrane region" description="Helical" evidence="13">
    <location>
        <begin position="12"/>
        <end position="33"/>
    </location>
</feature>
<evidence type="ECO:0000256" key="13">
    <source>
        <dbReference type="SAM" id="Phobius"/>
    </source>
</evidence>
<evidence type="ECO:0000259" key="15">
    <source>
        <dbReference type="PROSITE" id="PS50885"/>
    </source>
</evidence>
<dbReference type="EMBL" id="MLET01000001">
    <property type="protein sequence ID" value="POD73077.1"/>
    <property type="molecule type" value="Genomic_DNA"/>
</dbReference>
<evidence type="ECO:0000256" key="8">
    <source>
        <dbReference type="ARBA" id="ARBA00022777"/>
    </source>
</evidence>
<dbReference type="Pfam" id="PF02518">
    <property type="entry name" value="HATPase_c"/>
    <property type="match status" value="1"/>
</dbReference>
<dbReference type="AlphaFoldDB" id="A0ABD6VHR8"/>
<feature type="domain" description="HAMP" evidence="15">
    <location>
        <begin position="178"/>
        <end position="230"/>
    </location>
</feature>
<dbReference type="PROSITE" id="PS50885">
    <property type="entry name" value="HAMP"/>
    <property type="match status" value="1"/>
</dbReference>
<dbReference type="GO" id="GO:0016020">
    <property type="term" value="C:membrane"/>
    <property type="evidence" value="ECO:0007669"/>
    <property type="project" value="UniProtKB-SubCell"/>
</dbReference>
<evidence type="ECO:0000256" key="5">
    <source>
        <dbReference type="ARBA" id="ARBA00022679"/>
    </source>
</evidence>
<protein>
    <recommendedName>
        <fullName evidence="3">histidine kinase</fullName>
        <ecNumber evidence="3">2.7.13.3</ecNumber>
    </recommendedName>
</protein>
<keyword evidence="5" id="KW-0808">Transferase</keyword>
<keyword evidence="4" id="KW-0597">Phosphoprotein</keyword>
<dbReference type="SMART" id="SM00387">
    <property type="entry name" value="HATPase_c"/>
    <property type="match status" value="1"/>
</dbReference>
<evidence type="ECO:0000313" key="17">
    <source>
        <dbReference type="Proteomes" id="UP000236998"/>
    </source>
</evidence>
<dbReference type="Proteomes" id="UP000236998">
    <property type="component" value="Unassembled WGS sequence"/>
</dbReference>
<evidence type="ECO:0000256" key="4">
    <source>
        <dbReference type="ARBA" id="ARBA00022553"/>
    </source>
</evidence>
<dbReference type="SUPFAM" id="SSF55874">
    <property type="entry name" value="ATPase domain of HSP90 chaperone/DNA topoisomerase II/histidine kinase"/>
    <property type="match status" value="1"/>
</dbReference>
<evidence type="ECO:0000259" key="14">
    <source>
        <dbReference type="PROSITE" id="PS50109"/>
    </source>
</evidence>
<evidence type="ECO:0000256" key="1">
    <source>
        <dbReference type="ARBA" id="ARBA00000085"/>
    </source>
</evidence>
<dbReference type="Pfam" id="PF00512">
    <property type="entry name" value="HisKA"/>
    <property type="match status" value="1"/>
</dbReference>
<dbReference type="InterPro" id="IPR004358">
    <property type="entry name" value="Sig_transdc_His_kin-like_C"/>
</dbReference>
<dbReference type="PANTHER" id="PTHR45436:SF14">
    <property type="entry name" value="SENSOR PROTEIN QSEC"/>
    <property type="match status" value="1"/>
</dbReference>
<dbReference type="InterPro" id="IPR036097">
    <property type="entry name" value="HisK_dim/P_sf"/>
</dbReference>
<dbReference type="InterPro" id="IPR005467">
    <property type="entry name" value="His_kinase_dom"/>
</dbReference>
<dbReference type="PANTHER" id="PTHR45436">
    <property type="entry name" value="SENSOR HISTIDINE KINASE YKOH"/>
    <property type="match status" value="1"/>
</dbReference>
<keyword evidence="10 13" id="KW-1133">Transmembrane helix</keyword>
<keyword evidence="11" id="KW-0902">Two-component regulatory system</keyword>
<proteinExistence type="predicted"/>
<evidence type="ECO:0000256" key="3">
    <source>
        <dbReference type="ARBA" id="ARBA00012438"/>
    </source>
</evidence>
<dbReference type="SUPFAM" id="SSF47384">
    <property type="entry name" value="Homodimeric domain of signal transducing histidine kinase"/>
    <property type="match status" value="1"/>
</dbReference>
<name>A0ABD6VHR8_9PSED</name>
<reference evidence="16 17" key="1">
    <citation type="submission" date="2016-10" db="EMBL/GenBank/DDBJ databases">
        <title>Comparative genomics of Pseudomonas syringae.</title>
        <authorList>
            <person name="Hulin M.T."/>
        </authorList>
    </citation>
    <scope>NUCLEOTIDE SEQUENCE [LARGE SCALE GENOMIC DNA]</scope>
    <source>
        <strain evidence="16 17">9643</strain>
    </source>
</reference>
<comment type="subcellular location">
    <subcellularLocation>
        <location evidence="2">Membrane</location>
        <topology evidence="2">Multi-pass membrane protein</topology>
    </subcellularLocation>
</comment>
<keyword evidence="12 13" id="KW-0472">Membrane</keyword>
<dbReference type="SMART" id="SM00388">
    <property type="entry name" value="HisKA"/>
    <property type="match status" value="1"/>
</dbReference>
<evidence type="ECO:0000256" key="7">
    <source>
        <dbReference type="ARBA" id="ARBA00022741"/>
    </source>
</evidence>
<dbReference type="InterPro" id="IPR050428">
    <property type="entry name" value="TCS_sensor_his_kinase"/>
</dbReference>
<organism evidence="16 17">
    <name type="scientific">Pseudomonas syringae group genomosp. 3</name>
    <dbReference type="NCBI Taxonomy" id="251701"/>
    <lineage>
        <taxon>Bacteria</taxon>
        <taxon>Pseudomonadati</taxon>
        <taxon>Pseudomonadota</taxon>
        <taxon>Gammaproteobacteria</taxon>
        <taxon>Pseudomonadales</taxon>
        <taxon>Pseudomonadaceae</taxon>
        <taxon>Pseudomonas</taxon>
    </lineage>
</organism>
<comment type="caution">
    <text evidence="16">The sequence shown here is derived from an EMBL/GenBank/DDBJ whole genome shotgun (WGS) entry which is preliminary data.</text>
</comment>
<evidence type="ECO:0000256" key="9">
    <source>
        <dbReference type="ARBA" id="ARBA00022840"/>
    </source>
</evidence>
<dbReference type="InterPro" id="IPR003594">
    <property type="entry name" value="HATPase_dom"/>
</dbReference>
<keyword evidence="6 13" id="KW-0812">Transmembrane</keyword>
<dbReference type="InterPro" id="IPR003661">
    <property type="entry name" value="HisK_dim/P_dom"/>
</dbReference>
<dbReference type="CDD" id="cd00082">
    <property type="entry name" value="HisKA"/>
    <property type="match status" value="1"/>
</dbReference>
<dbReference type="GO" id="GO:0004673">
    <property type="term" value="F:protein histidine kinase activity"/>
    <property type="evidence" value="ECO:0007669"/>
    <property type="project" value="UniProtKB-EC"/>
</dbReference>
<keyword evidence="7" id="KW-0547">Nucleotide-binding</keyword>
<dbReference type="InterPro" id="IPR003660">
    <property type="entry name" value="HAMP_dom"/>
</dbReference>
<comment type="catalytic activity">
    <reaction evidence="1">
        <text>ATP + protein L-histidine = ADP + protein N-phospho-L-histidine.</text>
        <dbReference type="EC" id="2.7.13.3"/>
    </reaction>
</comment>
<accession>A0ABD6VHR8</accession>
<dbReference type="GO" id="GO:0005524">
    <property type="term" value="F:ATP binding"/>
    <property type="evidence" value="ECO:0007669"/>
    <property type="project" value="UniProtKB-KW"/>
</dbReference>
<evidence type="ECO:0000256" key="10">
    <source>
        <dbReference type="ARBA" id="ARBA00022989"/>
    </source>
</evidence>
<evidence type="ECO:0000256" key="12">
    <source>
        <dbReference type="ARBA" id="ARBA00023136"/>
    </source>
</evidence>
<dbReference type="PROSITE" id="PS50109">
    <property type="entry name" value="HIS_KIN"/>
    <property type="match status" value="1"/>
</dbReference>
<evidence type="ECO:0000256" key="2">
    <source>
        <dbReference type="ARBA" id="ARBA00004141"/>
    </source>
</evidence>
<keyword evidence="9" id="KW-0067">ATP-binding</keyword>
<evidence type="ECO:0000313" key="16">
    <source>
        <dbReference type="EMBL" id="POD73077.1"/>
    </source>
</evidence>
<dbReference type="EC" id="2.7.13.3" evidence="3"/>
<dbReference type="Gene3D" id="3.30.565.10">
    <property type="entry name" value="Histidine kinase-like ATPase, C-terminal domain"/>
    <property type="match status" value="1"/>
</dbReference>
<dbReference type="GO" id="GO:0000160">
    <property type="term" value="P:phosphorelay signal transduction system"/>
    <property type="evidence" value="ECO:0007669"/>
    <property type="project" value="UniProtKB-KW"/>
</dbReference>
<sequence length="464" mass="50764">MKSKSLHGRMIWVLVATIALCWAGALAMLFAYFTHNKTSTWDEKLQTIAIRILMTIPANNKLQTILGPGLKLRNPALAEHDKLVFQVWFDRSKLVARTPGAPEVALRPDFIEGVASTVIEGQRWRVYSVSDSTGHVDVQVGNLHSVVDAEMRHDALIGLVLATLLLLLVGGVMWFVVRNTLKPVVALGTAMRNRRSFDLAPLPSVPLPRELHPLVESFNHALKQLDEAVEGERRFIGNAAHELRTPLSALQAQAQIALRAPSVEEKDVALTKLLTVAQRSTRLSEQLLDLARLNSGANAPLHSPADLSSLVLHVVHEFEIYACQQQRSIFLDIHQCMIHCDIDEIGILLRNLVDNALRYTAKGGRVCISCGYQGTATLEQNNNVYLEVTDDGPGVPESEREAIFERFHRVAGTLTRGSGIGLSLVASIAQLHCATIETHAGLDGRGLAVRVVFPGATSVDGSIN</sequence>
<feature type="transmembrane region" description="Helical" evidence="13">
    <location>
        <begin position="155"/>
        <end position="177"/>
    </location>
</feature>
<dbReference type="Gene3D" id="1.10.287.130">
    <property type="match status" value="1"/>
</dbReference>